<proteinExistence type="predicted"/>
<dbReference type="CDD" id="cd00093">
    <property type="entry name" value="HTH_XRE"/>
    <property type="match status" value="1"/>
</dbReference>
<keyword evidence="4" id="KW-1185">Reference proteome</keyword>
<evidence type="ECO:0000313" key="3">
    <source>
        <dbReference type="EMBL" id="MEW9267432.1"/>
    </source>
</evidence>
<evidence type="ECO:0000313" key="4">
    <source>
        <dbReference type="Proteomes" id="UP001555826"/>
    </source>
</evidence>
<feature type="region of interest" description="Disordered" evidence="1">
    <location>
        <begin position="134"/>
        <end position="167"/>
    </location>
</feature>
<dbReference type="RefSeq" id="WP_367640779.1">
    <property type="nucleotide sequence ID" value="NZ_JBFNQN010000018.1"/>
</dbReference>
<reference evidence="3 4" key="1">
    <citation type="submission" date="2024-07" db="EMBL/GenBank/DDBJ databases">
        <authorList>
            <person name="Thanompreechachai J."/>
            <person name="Duangmal K."/>
        </authorList>
    </citation>
    <scope>NUCLEOTIDE SEQUENCE [LARGE SCALE GENOMIC DNA]</scope>
    <source>
        <strain evidence="3 4">KCTC 19886</strain>
    </source>
</reference>
<evidence type="ECO:0000256" key="1">
    <source>
        <dbReference type="SAM" id="MobiDB-lite"/>
    </source>
</evidence>
<feature type="domain" description="HTH cro/C1-type" evidence="2">
    <location>
        <begin position="47"/>
        <end position="82"/>
    </location>
</feature>
<dbReference type="Pfam" id="PF01381">
    <property type="entry name" value="HTH_3"/>
    <property type="match status" value="1"/>
</dbReference>
<feature type="compositionally biased region" description="Basic and acidic residues" evidence="1">
    <location>
        <begin position="135"/>
        <end position="144"/>
    </location>
</feature>
<name>A0ABV3PDZ7_9ACTN</name>
<comment type="caution">
    <text evidence="3">The sequence shown here is derived from an EMBL/GenBank/DDBJ whole genome shotgun (WGS) entry which is preliminary data.</text>
</comment>
<dbReference type="InterPro" id="IPR010982">
    <property type="entry name" value="Lambda_DNA-bd_dom_sf"/>
</dbReference>
<dbReference type="Gene3D" id="1.10.260.40">
    <property type="entry name" value="lambda repressor-like DNA-binding domains"/>
    <property type="match status" value="1"/>
</dbReference>
<sequence length="167" mass="18252">MASPDEDRGDFADRLNKLFDTMRHPSGREYSLKEIADGTARVGPTAVTHQHLSRLRSGASRNPGLDQVKAIANVFGVSPKYFVGEEQSAQLESEMNFLTMMRDRKLSNTFLRASRLTPEGLAVVTDLIASMEKIGQVEDRDDLPRSSGRQQAGNAASAGENADDPTD</sequence>
<evidence type="ECO:0000259" key="2">
    <source>
        <dbReference type="PROSITE" id="PS50943"/>
    </source>
</evidence>
<dbReference type="SUPFAM" id="SSF47413">
    <property type="entry name" value="lambda repressor-like DNA-binding domains"/>
    <property type="match status" value="1"/>
</dbReference>
<dbReference type="Proteomes" id="UP001555826">
    <property type="component" value="Unassembled WGS sequence"/>
</dbReference>
<gene>
    <name evidence="3" type="ORF">AB1207_22025</name>
</gene>
<dbReference type="EMBL" id="JBFNQN010000018">
    <property type="protein sequence ID" value="MEW9267432.1"/>
    <property type="molecule type" value="Genomic_DNA"/>
</dbReference>
<dbReference type="InterPro" id="IPR001387">
    <property type="entry name" value="Cro/C1-type_HTH"/>
</dbReference>
<organism evidence="3 4">
    <name type="scientific">Kineococcus endophyticus</name>
    <dbReference type="NCBI Taxonomy" id="1181883"/>
    <lineage>
        <taxon>Bacteria</taxon>
        <taxon>Bacillati</taxon>
        <taxon>Actinomycetota</taxon>
        <taxon>Actinomycetes</taxon>
        <taxon>Kineosporiales</taxon>
        <taxon>Kineosporiaceae</taxon>
        <taxon>Kineococcus</taxon>
    </lineage>
</organism>
<dbReference type="PROSITE" id="PS50943">
    <property type="entry name" value="HTH_CROC1"/>
    <property type="match status" value="1"/>
</dbReference>
<accession>A0ABV3PDZ7</accession>
<protein>
    <submittedName>
        <fullName evidence="3">Helix-turn-helix transcriptional regulator</fullName>
    </submittedName>
</protein>